<keyword evidence="2 6" id="KW-0489">Methyltransferase</keyword>
<keyword evidence="4" id="KW-0949">S-adenosyl-L-methionine</keyword>
<gene>
    <name evidence="6" type="ORF">F0U83_09985</name>
</gene>
<evidence type="ECO:0000259" key="5">
    <source>
        <dbReference type="Pfam" id="PF10672"/>
    </source>
</evidence>
<dbReference type="EMBL" id="CP043869">
    <property type="protein sequence ID" value="QEQ97019.1"/>
    <property type="molecule type" value="Genomic_DNA"/>
</dbReference>
<dbReference type="InterPro" id="IPR019614">
    <property type="entry name" value="SAM-dep_methyl-trfase"/>
</dbReference>
<dbReference type="AlphaFoldDB" id="A0A5P1RBJ1"/>
<reference evidence="6 7" key="1">
    <citation type="journal article" date="2019" name="Biochem. Eng. J.">
        <title>Metabolic engineering of the marine bacteria Neptunomonas concharum for the production of acetoin and meso-2,3-butanediol from acetate.</title>
        <authorList>
            <person name="Li W."/>
            <person name="Pu N."/>
            <person name="Liu C.-X."/>
            <person name="Yuan Q.-P."/>
            <person name="Li Z.-J."/>
        </authorList>
    </citation>
    <scope>NUCLEOTIDE SEQUENCE [LARGE SCALE GENOMIC DNA]</scope>
    <source>
        <strain evidence="6 7">JCM17730</strain>
    </source>
</reference>
<dbReference type="CDD" id="cd02440">
    <property type="entry name" value="AdoMet_MTases"/>
    <property type="match status" value="1"/>
</dbReference>
<evidence type="ECO:0000313" key="7">
    <source>
        <dbReference type="Proteomes" id="UP000324760"/>
    </source>
</evidence>
<protein>
    <submittedName>
        <fullName evidence="6">Methyltransferase</fullName>
    </submittedName>
</protein>
<dbReference type="Pfam" id="PF10672">
    <property type="entry name" value="Methyltrans_SAM"/>
    <property type="match status" value="1"/>
</dbReference>
<dbReference type="SUPFAM" id="SSF53335">
    <property type="entry name" value="S-adenosyl-L-methionine-dependent methyltransferases"/>
    <property type="match status" value="1"/>
</dbReference>
<dbReference type="KEGG" id="ncu:F0U83_09985"/>
<dbReference type="GO" id="GO:0032259">
    <property type="term" value="P:methylation"/>
    <property type="evidence" value="ECO:0007669"/>
    <property type="project" value="UniProtKB-KW"/>
</dbReference>
<sequence>MTEIYRWIEQQLELASNECRRLFHGRGGYFPGYESLVIDWFAPVVVIRLYDDVPPELIDSLASFFRARSGVQGVVLQQRGRGRVTSHETLFGEMPERLVCSELGLHYAITPAQFRNTGLFLDMRHGREWVKQQAAGSKVLNLFAYTCGFSVAAMAGGASSVVNVDMSKRALSIGRENHKLNGHDLSKVSFVGHDMFKSWGRIRRSGPFDLVVIDPPSFQPGSFVADNDYLKVLRRLPELTSPGARVLACHNDPAHDVSFIRNLVEEVCSEFKWKALLNPQSDFPDRQPERGVKAMVFARSD</sequence>
<proteinExistence type="predicted"/>
<keyword evidence="7" id="KW-1185">Reference proteome</keyword>
<dbReference type="PANTHER" id="PTHR43042">
    <property type="entry name" value="SAM-DEPENDENT METHYLTRANSFERASE"/>
    <property type="match status" value="1"/>
</dbReference>
<organism evidence="6 7">
    <name type="scientific">Neptunomonas concharum</name>
    <dbReference type="NCBI Taxonomy" id="1031538"/>
    <lineage>
        <taxon>Bacteria</taxon>
        <taxon>Pseudomonadati</taxon>
        <taxon>Pseudomonadota</taxon>
        <taxon>Gammaproteobacteria</taxon>
        <taxon>Oceanospirillales</taxon>
        <taxon>Oceanospirillaceae</taxon>
        <taxon>Neptunomonas</taxon>
    </lineage>
</organism>
<dbReference type="Gene3D" id="3.40.50.150">
    <property type="entry name" value="Vaccinia Virus protein VP39"/>
    <property type="match status" value="1"/>
</dbReference>
<feature type="domain" description="S-adenosylmethionine-dependent methyltransferase" evidence="5">
    <location>
        <begin position="20"/>
        <end position="297"/>
    </location>
</feature>
<evidence type="ECO:0000256" key="4">
    <source>
        <dbReference type="ARBA" id="ARBA00022691"/>
    </source>
</evidence>
<evidence type="ECO:0000256" key="3">
    <source>
        <dbReference type="ARBA" id="ARBA00022679"/>
    </source>
</evidence>
<dbReference type="GO" id="GO:0008168">
    <property type="term" value="F:methyltransferase activity"/>
    <property type="evidence" value="ECO:0007669"/>
    <property type="project" value="UniProtKB-KW"/>
</dbReference>
<dbReference type="Proteomes" id="UP000324760">
    <property type="component" value="Chromosome"/>
</dbReference>
<accession>A0A5P1RBJ1</accession>
<dbReference type="OrthoDB" id="9805492at2"/>
<dbReference type="RefSeq" id="WP_138987672.1">
    <property type="nucleotide sequence ID" value="NZ_CP043869.1"/>
</dbReference>
<dbReference type="PANTHER" id="PTHR43042:SF3">
    <property type="entry name" value="RIBOSOMAL RNA LARGE SUBUNIT METHYLTRANSFERASE YWBD-RELATED"/>
    <property type="match status" value="1"/>
</dbReference>
<evidence type="ECO:0000256" key="1">
    <source>
        <dbReference type="ARBA" id="ARBA00022552"/>
    </source>
</evidence>
<dbReference type="InterPro" id="IPR029063">
    <property type="entry name" value="SAM-dependent_MTases_sf"/>
</dbReference>
<name>A0A5P1RBJ1_9GAMM</name>
<dbReference type="GO" id="GO:0006364">
    <property type="term" value="P:rRNA processing"/>
    <property type="evidence" value="ECO:0007669"/>
    <property type="project" value="UniProtKB-KW"/>
</dbReference>
<dbReference type="Gene3D" id="3.30.750.80">
    <property type="entry name" value="RNA methyltransferase domain (HRMD) like"/>
    <property type="match status" value="1"/>
</dbReference>
<evidence type="ECO:0000313" key="6">
    <source>
        <dbReference type="EMBL" id="QEQ97019.1"/>
    </source>
</evidence>
<keyword evidence="1" id="KW-0698">rRNA processing</keyword>
<evidence type="ECO:0000256" key="2">
    <source>
        <dbReference type="ARBA" id="ARBA00022603"/>
    </source>
</evidence>
<keyword evidence="3 6" id="KW-0808">Transferase</keyword>